<name>A0ABQ4KIW6_9BACI</name>
<dbReference type="InterPro" id="IPR053864">
    <property type="entry name" value="DUF6933"/>
</dbReference>
<evidence type="ECO:0000259" key="1">
    <source>
        <dbReference type="Pfam" id="PF07929"/>
    </source>
</evidence>
<dbReference type="PANTHER" id="PTHR41878">
    <property type="entry name" value="LEXA REPRESSOR-RELATED"/>
    <property type="match status" value="1"/>
</dbReference>
<accession>A0ABQ4KIW6</accession>
<dbReference type="InterPro" id="IPR024047">
    <property type="entry name" value="MM3350-like_sf"/>
</dbReference>
<sequence length="386" mass="45234">MLIQCTKTLLDKIGIKGTELASPEGHEDFPKSFLAWHANLVSINRRKAIVLMNNETRYPVVIYRPSSKDFSKIKELIYEAISEAFRMEGVRKEVIEAYMAKAGEISFSKTANRSMVAKMNNAVRDIEFMNEYLDEKSRIQRYISIVAGRFIQLSGANDSFYPVEKTLESLVTIFGIDEHVGVDEVLDIDLYQLKIQINLEGHDIWRRVLVPSTYSFRHLHHIIQTVFDWQNYHLHEFTVKGSKNKSLKIVMDDDPETMEYFNFDDFEMLQERFVALEEILPEFGEVTYEYDFGDSWEHTIKFEKNVKSKTFQVTFLEGNGERPPEDVGGAWGFEEYIRIMENEKHPSYHEMKVWAENQKERNLNSEKINQRLKQVISGYSYSTFVF</sequence>
<dbReference type="Pfam" id="PF07929">
    <property type="entry name" value="PRiA4_ORF3"/>
    <property type="match status" value="1"/>
</dbReference>
<dbReference type="RefSeq" id="WP_158323360.1">
    <property type="nucleotide sequence ID" value="NZ_BORB01000011.1"/>
</dbReference>
<dbReference type="Gene3D" id="3.10.290.30">
    <property type="entry name" value="MM3350-like"/>
    <property type="match status" value="1"/>
</dbReference>
<evidence type="ECO:0000259" key="2">
    <source>
        <dbReference type="Pfam" id="PF22016"/>
    </source>
</evidence>
<comment type="caution">
    <text evidence="3">The sequence shown here is derived from an EMBL/GenBank/DDBJ whole genome shotgun (WGS) entry which is preliminary data.</text>
</comment>
<dbReference type="SUPFAM" id="SSF159941">
    <property type="entry name" value="MM3350-like"/>
    <property type="match status" value="1"/>
</dbReference>
<proteinExistence type="predicted"/>
<dbReference type="Pfam" id="PF22016">
    <property type="entry name" value="DUF6933"/>
    <property type="match status" value="1"/>
</dbReference>
<evidence type="ECO:0000313" key="3">
    <source>
        <dbReference type="EMBL" id="GIN57391.1"/>
    </source>
</evidence>
<feature type="domain" description="DUF6933" evidence="2">
    <location>
        <begin position="2"/>
        <end position="164"/>
    </location>
</feature>
<dbReference type="Proteomes" id="UP000679950">
    <property type="component" value="Unassembled WGS sequence"/>
</dbReference>
<protein>
    <submittedName>
        <fullName evidence="3">Uncharacterized protein</fullName>
    </submittedName>
</protein>
<dbReference type="PANTHER" id="PTHR41878:SF1">
    <property type="entry name" value="TNPR PROTEIN"/>
    <property type="match status" value="1"/>
</dbReference>
<dbReference type="EMBL" id="BORB01000011">
    <property type="protein sequence ID" value="GIN57391.1"/>
    <property type="molecule type" value="Genomic_DNA"/>
</dbReference>
<evidence type="ECO:0000313" key="4">
    <source>
        <dbReference type="Proteomes" id="UP000679950"/>
    </source>
</evidence>
<feature type="domain" description="Plasmid pRiA4b Orf3-like" evidence="1">
    <location>
        <begin position="190"/>
        <end position="358"/>
    </location>
</feature>
<dbReference type="InterPro" id="IPR012912">
    <property type="entry name" value="Plasmid_pRiA4b_Orf3-like"/>
</dbReference>
<organism evidence="3 4">
    <name type="scientific">Lederbergia ruris</name>
    <dbReference type="NCBI Taxonomy" id="217495"/>
    <lineage>
        <taxon>Bacteria</taxon>
        <taxon>Bacillati</taxon>
        <taxon>Bacillota</taxon>
        <taxon>Bacilli</taxon>
        <taxon>Bacillales</taxon>
        <taxon>Bacillaceae</taxon>
        <taxon>Lederbergia</taxon>
    </lineage>
</organism>
<keyword evidence="4" id="KW-1185">Reference proteome</keyword>
<reference evidence="3 4" key="1">
    <citation type="submission" date="2021-03" db="EMBL/GenBank/DDBJ databases">
        <title>Antimicrobial resistance genes in bacteria isolated from Japanese honey, and their potential for conferring macrolide and lincosamide resistance in the American foulbrood pathogen Paenibacillus larvae.</title>
        <authorList>
            <person name="Okamoto M."/>
            <person name="Kumagai M."/>
            <person name="Kanamori H."/>
            <person name="Takamatsu D."/>
        </authorList>
    </citation>
    <scope>NUCLEOTIDE SEQUENCE [LARGE SCALE GENOMIC DNA]</scope>
    <source>
        <strain evidence="3 4">J8TS2</strain>
    </source>
</reference>
<gene>
    <name evidence="3" type="ORF">J8TS2_17100</name>
</gene>